<dbReference type="Pfam" id="PF00656">
    <property type="entry name" value="Peptidase_C14"/>
    <property type="match status" value="1"/>
</dbReference>
<comment type="similarity">
    <text evidence="1">Belongs to the peptidase C14A family.</text>
</comment>
<dbReference type="SMART" id="SM00115">
    <property type="entry name" value="CASc"/>
    <property type="match status" value="1"/>
</dbReference>
<feature type="non-terminal residue" evidence="4">
    <location>
        <position position="364"/>
    </location>
</feature>
<reference evidence="4 5" key="1">
    <citation type="journal article" date="2023" name="Sci. Data">
        <title>Genome assembly of the Korean intertidal mud-creeper Batillaria attramentaria.</title>
        <authorList>
            <person name="Patra A.K."/>
            <person name="Ho P.T."/>
            <person name="Jun S."/>
            <person name="Lee S.J."/>
            <person name="Kim Y."/>
            <person name="Won Y.J."/>
        </authorList>
    </citation>
    <scope>NUCLEOTIDE SEQUENCE [LARGE SCALE GENOMIC DNA]</scope>
    <source>
        <strain evidence="4">Wonlab-2016</strain>
    </source>
</reference>
<dbReference type="InterPro" id="IPR001309">
    <property type="entry name" value="Pept_C14_p20"/>
</dbReference>
<dbReference type="InterPro" id="IPR011600">
    <property type="entry name" value="Pept_C14_caspase"/>
</dbReference>
<keyword evidence="5" id="KW-1185">Reference proteome</keyword>
<name>A0ABD0KGB2_9CAEN</name>
<dbReference type="PRINTS" id="PR00376">
    <property type="entry name" value="IL1BCENZYME"/>
</dbReference>
<dbReference type="AlphaFoldDB" id="A0ABD0KGB2"/>
<evidence type="ECO:0000313" key="5">
    <source>
        <dbReference type="Proteomes" id="UP001519460"/>
    </source>
</evidence>
<feature type="domain" description="Caspase family p20" evidence="3">
    <location>
        <begin position="87"/>
        <end position="172"/>
    </location>
</feature>
<gene>
    <name evidence="4" type="ORF">BaRGS_00022701</name>
</gene>
<dbReference type="InterPro" id="IPR029030">
    <property type="entry name" value="Caspase-like_dom_sf"/>
</dbReference>
<sequence length="364" mass="39666">MYSDRQPRTLGGNYLCQNSVDPDPQIRESSRQPNARVTTRSPVMATEERDSRAAGLLHDGGDVITLTAYMRAKEVDPDGVYNADSMPRGHMLVIDNEYFDSPYIGNRDGTEQDSQILVDLFQNQLRYTVRVARDCSTQRMFEELKNFKKDLAQHQVDSCVVAILSHGGEGDIIFGCDGRVNERGTPVRGTYITTSDLRNFVAYRGRFIQLLVKVFQEHAHKAHIKDMATMMPILNIGKVKNLSVFTAPVNVTYLPDGTVVTTPAQGAVTGAAGGTSLPTPVEVDAAGESADEATASRLVLPGSSGDAGRAPRTGAARYGESGSVQCSEDATHGLGGNANELQQDEGNVQWVNNYWEALGKRPQR</sequence>
<dbReference type="InterPro" id="IPR015917">
    <property type="entry name" value="Pept_C14A"/>
</dbReference>
<comment type="caution">
    <text evidence="4">The sequence shown here is derived from an EMBL/GenBank/DDBJ whole genome shotgun (WGS) entry which is preliminary data.</text>
</comment>
<dbReference type="Gene3D" id="3.40.50.1460">
    <property type="match status" value="1"/>
</dbReference>
<dbReference type="PANTHER" id="PTHR47901:SF7">
    <property type="entry name" value="CASPASE 2"/>
    <property type="match status" value="1"/>
</dbReference>
<evidence type="ECO:0000256" key="1">
    <source>
        <dbReference type="ARBA" id="ARBA00010134"/>
    </source>
</evidence>
<evidence type="ECO:0000259" key="3">
    <source>
        <dbReference type="PROSITE" id="PS50208"/>
    </source>
</evidence>
<dbReference type="PROSITE" id="PS01121">
    <property type="entry name" value="CASPASE_HIS"/>
    <property type="match status" value="1"/>
</dbReference>
<dbReference type="PANTHER" id="PTHR47901">
    <property type="entry name" value="CASPASE RECRUITMENT DOMAIN-CONTAINING PROTEIN 18"/>
    <property type="match status" value="1"/>
</dbReference>
<feature type="region of interest" description="Disordered" evidence="2">
    <location>
        <begin position="1"/>
        <end position="50"/>
    </location>
</feature>
<feature type="compositionally biased region" description="Polar residues" evidence="2">
    <location>
        <begin position="31"/>
        <end position="41"/>
    </location>
</feature>
<dbReference type="InterPro" id="IPR016129">
    <property type="entry name" value="Caspase_his_AS"/>
</dbReference>
<evidence type="ECO:0000313" key="4">
    <source>
        <dbReference type="EMBL" id="KAK7486092.1"/>
    </source>
</evidence>
<dbReference type="SUPFAM" id="SSF52129">
    <property type="entry name" value="Caspase-like"/>
    <property type="match status" value="1"/>
</dbReference>
<dbReference type="PROSITE" id="PS50208">
    <property type="entry name" value="CASPASE_P20"/>
    <property type="match status" value="1"/>
</dbReference>
<feature type="region of interest" description="Disordered" evidence="2">
    <location>
        <begin position="299"/>
        <end position="320"/>
    </location>
</feature>
<protein>
    <recommendedName>
        <fullName evidence="3">Caspase family p20 domain-containing protein</fullName>
    </recommendedName>
</protein>
<dbReference type="InterPro" id="IPR002398">
    <property type="entry name" value="Pept_C14"/>
</dbReference>
<accession>A0ABD0KGB2</accession>
<dbReference type="EMBL" id="JACVVK020000184">
    <property type="protein sequence ID" value="KAK7486092.1"/>
    <property type="molecule type" value="Genomic_DNA"/>
</dbReference>
<proteinExistence type="inferred from homology"/>
<organism evidence="4 5">
    <name type="scientific">Batillaria attramentaria</name>
    <dbReference type="NCBI Taxonomy" id="370345"/>
    <lineage>
        <taxon>Eukaryota</taxon>
        <taxon>Metazoa</taxon>
        <taxon>Spiralia</taxon>
        <taxon>Lophotrochozoa</taxon>
        <taxon>Mollusca</taxon>
        <taxon>Gastropoda</taxon>
        <taxon>Caenogastropoda</taxon>
        <taxon>Sorbeoconcha</taxon>
        <taxon>Cerithioidea</taxon>
        <taxon>Batillariidae</taxon>
        <taxon>Batillaria</taxon>
    </lineage>
</organism>
<evidence type="ECO:0000256" key="2">
    <source>
        <dbReference type="SAM" id="MobiDB-lite"/>
    </source>
</evidence>
<dbReference type="Proteomes" id="UP001519460">
    <property type="component" value="Unassembled WGS sequence"/>
</dbReference>